<feature type="DNA-binding region" description="OmpR/PhoB-type" evidence="7">
    <location>
        <begin position="97"/>
        <end position="191"/>
    </location>
</feature>
<dbReference type="PROSITE" id="PS50110">
    <property type="entry name" value="RESPONSE_REGULATORY"/>
    <property type="match status" value="1"/>
</dbReference>
<evidence type="ECO:0000313" key="10">
    <source>
        <dbReference type="EMBL" id="GGL11585.1"/>
    </source>
</evidence>
<accession>A0A917VRI7</accession>
<evidence type="ECO:0000256" key="6">
    <source>
        <dbReference type="PROSITE-ProRule" id="PRU00169"/>
    </source>
</evidence>
<dbReference type="Proteomes" id="UP000645217">
    <property type="component" value="Unassembled WGS sequence"/>
</dbReference>
<dbReference type="InterPro" id="IPR001867">
    <property type="entry name" value="OmpR/PhoB-type_DNA-bd"/>
</dbReference>
<dbReference type="GO" id="GO:0032993">
    <property type="term" value="C:protein-DNA complex"/>
    <property type="evidence" value="ECO:0007669"/>
    <property type="project" value="TreeGrafter"/>
</dbReference>
<keyword evidence="3" id="KW-0805">Transcription regulation</keyword>
<dbReference type="PROSITE" id="PS51755">
    <property type="entry name" value="OMPR_PHOB"/>
    <property type="match status" value="1"/>
</dbReference>
<dbReference type="Gene3D" id="1.10.10.10">
    <property type="entry name" value="Winged helix-like DNA-binding domain superfamily/Winged helix DNA-binding domain"/>
    <property type="match status" value="1"/>
</dbReference>
<evidence type="ECO:0000313" key="11">
    <source>
        <dbReference type="Proteomes" id="UP000645217"/>
    </source>
</evidence>
<reference evidence="10" key="2">
    <citation type="submission" date="2020-09" db="EMBL/GenBank/DDBJ databases">
        <authorList>
            <person name="Sun Q."/>
            <person name="Ohkuma M."/>
        </authorList>
    </citation>
    <scope>NUCLEOTIDE SEQUENCE</scope>
    <source>
        <strain evidence="10">JCM 13064</strain>
    </source>
</reference>
<proteinExistence type="predicted"/>
<evidence type="ECO:0000256" key="2">
    <source>
        <dbReference type="ARBA" id="ARBA00023012"/>
    </source>
</evidence>
<feature type="domain" description="Response regulatory" evidence="8">
    <location>
        <begin position="1"/>
        <end position="87"/>
    </location>
</feature>
<dbReference type="InterPro" id="IPR011006">
    <property type="entry name" value="CheY-like_superfamily"/>
</dbReference>
<keyword evidence="2" id="KW-0902">Two-component regulatory system</keyword>
<dbReference type="InterPro" id="IPR016032">
    <property type="entry name" value="Sig_transdc_resp-reg_C-effctor"/>
</dbReference>
<dbReference type="Pfam" id="PF00072">
    <property type="entry name" value="Response_reg"/>
    <property type="match status" value="1"/>
</dbReference>
<comment type="caution">
    <text evidence="10">The sequence shown here is derived from an EMBL/GenBank/DDBJ whole genome shotgun (WGS) entry which is preliminary data.</text>
</comment>
<evidence type="ECO:0000259" key="9">
    <source>
        <dbReference type="PROSITE" id="PS51755"/>
    </source>
</evidence>
<dbReference type="SUPFAM" id="SSF52172">
    <property type="entry name" value="CheY-like"/>
    <property type="match status" value="1"/>
</dbReference>
<evidence type="ECO:0000256" key="4">
    <source>
        <dbReference type="ARBA" id="ARBA00023125"/>
    </source>
</evidence>
<evidence type="ECO:0000256" key="5">
    <source>
        <dbReference type="ARBA" id="ARBA00023163"/>
    </source>
</evidence>
<organism evidence="10 11">
    <name type="scientific">Sphaerisporangium melleum</name>
    <dbReference type="NCBI Taxonomy" id="321316"/>
    <lineage>
        <taxon>Bacteria</taxon>
        <taxon>Bacillati</taxon>
        <taxon>Actinomycetota</taxon>
        <taxon>Actinomycetes</taxon>
        <taxon>Streptosporangiales</taxon>
        <taxon>Streptosporangiaceae</taxon>
        <taxon>Sphaerisporangium</taxon>
    </lineage>
</organism>
<evidence type="ECO:0000256" key="1">
    <source>
        <dbReference type="ARBA" id="ARBA00022553"/>
    </source>
</evidence>
<feature type="modified residue" description="4-aspartylphosphate" evidence="6">
    <location>
        <position position="23"/>
    </location>
</feature>
<dbReference type="SUPFAM" id="SSF46894">
    <property type="entry name" value="C-terminal effector domain of the bipartite response regulators"/>
    <property type="match status" value="1"/>
</dbReference>
<dbReference type="InterPro" id="IPR036388">
    <property type="entry name" value="WH-like_DNA-bd_sf"/>
</dbReference>
<name>A0A917VRI7_9ACTN</name>
<gene>
    <name evidence="10" type="ORF">GCM10007964_62100</name>
</gene>
<dbReference type="Pfam" id="PF00486">
    <property type="entry name" value="Trans_reg_C"/>
    <property type="match status" value="1"/>
</dbReference>
<reference evidence="10" key="1">
    <citation type="journal article" date="2014" name="Int. J. Syst. Evol. Microbiol.">
        <title>Complete genome sequence of Corynebacterium casei LMG S-19264T (=DSM 44701T), isolated from a smear-ripened cheese.</title>
        <authorList>
            <consortium name="US DOE Joint Genome Institute (JGI-PGF)"/>
            <person name="Walter F."/>
            <person name="Albersmeier A."/>
            <person name="Kalinowski J."/>
            <person name="Ruckert C."/>
        </authorList>
    </citation>
    <scope>NUCLEOTIDE SEQUENCE</scope>
    <source>
        <strain evidence="10">JCM 13064</strain>
    </source>
</reference>
<evidence type="ECO:0000256" key="7">
    <source>
        <dbReference type="PROSITE-ProRule" id="PRU01091"/>
    </source>
</evidence>
<sequence length="214" mass="23731">MKSVNTGAEALKAHRSATLVLLDLELPDIDGLEVCRAIRDSSNTPIISFAGRDTELDRVLALQAGADDCVSKPCGLREVVARIEALMRRAYPRVHTPQSISLCPLHIDSGARKVHLNHQEIDVTAKEFDLLYILAANPERVVSRKDLMKKVWESDGVMCSRTIDTHVSSLRAKLGSEWIVTVRGVGYRIGQGYKRTELRRDDRMQEVGAVGESV</sequence>
<dbReference type="Gene3D" id="3.40.50.2300">
    <property type="match status" value="1"/>
</dbReference>
<dbReference type="GO" id="GO:0000156">
    <property type="term" value="F:phosphorelay response regulator activity"/>
    <property type="evidence" value="ECO:0007669"/>
    <property type="project" value="TreeGrafter"/>
</dbReference>
<dbReference type="SMART" id="SM00448">
    <property type="entry name" value="REC"/>
    <property type="match status" value="1"/>
</dbReference>
<dbReference type="GO" id="GO:0005829">
    <property type="term" value="C:cytosol"/>
    <property type="evidence" value="ECO:0007669"/>
    <property type="project" value="TreeGrafter"/>
</dbReference>
<dbReference type="GO" id="GO:0006355">
    <property type="term" value="P:regulation of DNA-templated transcription"/>
    <property type="evidence" value="ECO:0007669"/>
    <property type="project" value="InterPro"/>
</dbReference>
<dbReference type="EMBL" id="BMNT01000042">
    <property type="protein sequence ID" value="GGL11585.1"/>
    <property type="molecule type" value="Genomic_DNA"/>
</dbReference>
<dbReference type="AlphaFoldDB" id="A0A917VRI7"/>
<dbReference type="InterPro" id="IPR039420">
    <property type="entry name" value="WalR-like"/>
</dbReference>
<evidence type="ECO:0000259" key="8">
    <source>
        <dbReference type="PROSITE" id="PS50110"/>
    </source>
</evidence>
<dbReference type="Gene3D" id="6.10.250.690">
    <property type="match status" value="1"/>
</dbReference>
<dbReference type="PANTHER" id="PTHR48111:SF1">
    <property type="entry name" value="TWO-COMPONENT RESPONSE REGULATOR ORR33"/>
    <property type="match status" value="1"/>
</dbReference>
<evidence type="ECO:0000256" key="3">
    <source>
        <dbReference type="ARBA" id="ARBA00023015"/>
    </source>
</evidence>
<dbReference type="InterPro" id="IPR001789">
    <property type="entry name" value="Sig_transdc_resp-reg_receiver"/>
</dbReference>
<keyword evidence="1 6" id="KW-0597">Phosphoprotein</keyword>
<dbReference type="CDD" id="cd00383">
    <property type="entry name" value="trans_reg_C"/>
    <property type="match status" value="1"/>
</dbReference>
<keyword evidence="4 7" id="KW-0238">DNA-binding</keyword>
<dbReference type="GO" id="GO:0000976">
    <property type="term" value="F:transcription cis-regulatory region binding"/>
    <property type="evidence" value="ECO:0007669"/>
    <property type="project" value="TreeGrafter"/>
</dbReference>
<keyword evidence="5" id="KW-0804">Transcription</keyword>
<dbReference type="PANTHER" id="PTHR48111">
    <property type="entry name" value="REGULATOR OF RPOS"/>
    <property type="match status" value="1"/>
</dbReference>
<keyword evidence="11" id="KW-1185">Reference proteome</keyword>
<protein>
    <submittedName>
        <fullName evidence="10">DNA-binding response regulator</fullName>
    </submittedName>
</protein>
<dbReference type="SMART" id="SM00862">
    <property type="entry name" value="Trans_reg_C"/>
    <property type="match status" value="1"/>
</dbReference>
<feature type="domain" description="OmpR/PhoB-type" evidence="9">
    <location>
        <begin position="97"/>
        <end position="191"/>
    </location>
</feature>